<dbReference type="InterPro" id="IPR013087">
    <property type="entry name" value="Znf_C2H2_type"/>
</dbReference>
<feature type="region of interest" description="Disordered" evidence="2">
    <location>
        <begin position="1"/>
        <end position="29"/>
    </location>
</feature>
<keyword evidence="1" id="KW-0862">Zinc</keyword>
<evidence type="ECO:0000256" key="2">
    <source>
        <dbReference type="SAM" id="MobiDB-lite"/>
    </source>
</evidence>
<reference evidence="4" key="1">
    <citation type="submission" date="2020-09" db="EMBL/GenBank/DDBJ databases">
        <authorList>
            <person name="Kikuchi T."/>
        </authorList>
    </citation>
    <scope>NUCLEOTIDE SEQUENCE</scope>
    <source>
        <strain evidence="4">SH1</strain>
    </source>
</reference>
<protein>
    <recommendedName>
        <fullName evidence="3">C2H2-type domain-containing protein</fullName>
    </recommendedName>
</protein>
<name>A0A811KUK9_9BILA</name>
<dbReference type="Proteomes" id="UP000783686">
    <property type="component" value="Unassembled WGS sequence"/>
</dbReference>
<accession>A0A811KUK9</accession>
<dbReference type="PROSITE" id="PS00028">
    <property type="entry name" value="ZINC_FINGER_C2H2_1"/>
    <property type="match status" value="1"/>
</dbReference>
<dbReference type="OrthoDB" id="5814089at2759"/>
<proteinExistence type="predicted"/>
<organism evidence="4 5">
    <name type="scientific">Bursaphelenchus okinawaensis</name>
    <dbReference type="NCBI Taxonomy" id="465554"/>
    <lineage>
        <taxon>Eukaryota</taxon>
        <taxon>Metazoa</taxon>
        <taxon>Ecdysozoa</taxon>
        <taxon>Nematoda</taxon>
        <taxon>Chromadorea</taxon>
        <taxon>Rhabditida</taxon>
        <taxon>Tylenchina</taxon>
        <taxon>Tylenchomorpha</taxon>
        <taxon>Aphelenchoidea</taxon>
        <taxon>Aphelenchoididae</taxon>
        <taxon>Bursaphelenchus</taxon>
    </lineage>
</organism>
<keyword evidence="5" id="KW-1185">Reference proteome</keyword>
<dbReference type="EMBL" id="CAJFCW020000004">
    <property type="protein sequence ID" value="CAG9111355.1"/>
    <property type="molecule type" value="Genomic_DNA"/>
</dbReference>
<feature type="compositionally biased region" description="Basic and acidic residues" evidence="2">
    <location>
        <begin position="20"/>
        <end position="29"/>
    </location>
</feature>
<evidence type="ECO:0000259" key="3">
    <source>
        <dbReference type="PROSITE" id="PS50157"/>
    </source>
</evidence>
<feature type="domain" description="C2H2-type" evidence="3">
    <location>
        <begin position="121"/>
        <end position="150"/>
    </location>
</feature>
<dbReference type="AlphaFoldDB" id="A0A811KUK9"/>
<keyword evidence="1" id="KW-0479">Metal-binding</keyword>
<gene>
    <name evidence="4" type="ORF">BOKJ2_LOCUS7903</name>
</gene>
<dbReference type="GO" id="GO:0008270">
    <property type="term" value="F:zinc ion binding"/>
    <property type="evidence" value="ECO:0007669"/>
    <property type="project" value="UniProtKB-KW"/>
</dbReference>
<feature type="region of interest" description="Disordered" evidence="2">
    <location>
        <begin position="76"/>
        <end position="102"/>
    </location>
</feature>
<evidence type="ECO:0000256" key="1">
    <source>
        <dbReference type="PROSITE-ProRule" id="PRU00042"/>
    </source>
</evidence>
<evidence type="ECO:0000313" key="4">
    <source>
        <dbReference type="EMBL" id="CAD5218693.1"/>
    </source>
</evidence>
<evidence type="ECO:0000313" key="5">
    <source>
        <dbReference type="Proteomes" id="UP000614601"/>
    </source>
</evidence>
<sequence>MAEEPQVKKRNLWNPALDDDCSKSDDKPKVDNAALNFQNCLQMLALLQKQQNSPPPIPPFLQLLTQPNASFCLFNNLLQPPKPKKPEEPAPQPSTSTVPSAPVRNPIVETVMGATKGPVNYNCCAICGQSFRLTTDLVQHVRTNHRNNRFKRKYQAD</sequence>
<dbReference type="PROSITE" id="PS50157">
    <property type="entry name" value="ZINC_FINGER_C2H2_2"/>
    <property type="match status" value="1"/>
</dbReference>
<dbReference type="EMBL" id="CAJFDH010000004">
    <property type="protein sequence ID" value="CAD5218693.1"/>
    <property type="molecule type" value="Genomic_DNA"/>
</dbReference>
<dbReference type="Proteomes" id="UP000614601">
    <property type="component" value="Unassembled WGS sequence"/>
</dbReference>
<keyword evidence="1" id="KW-0863">Zinc-finger</keyword>
<comment type="caution">
    <text evidence="4">The sequence shown here is derived from an EMBL/GenBank/DDBJ whole genome shotgun (WGS) entry which is preliminary data.</text>
</comment>